<protein>
    <submittedName>
        <fullName evidence="1">Uncharacterized protein</fullName>
    </submittedName>
</protein>
<sequence>MSNVVSSIELNTMWEGNKRVDWRVLEHDSRIAEEDTGMIQRVGSGSKDRAMIAEVIEIGRQQRKVRQLYEILMSEVPPEDRHVREMECAWKGLRQGEVTDSLVCKLREMKRVLKVWNRDSFRNVDVNYRELVDELEQLDTKLGVVSLTTLIYRINVI</sequence>
<keyword evidence="2" id="KW-1185">Reference proteome</keyword>
<evidence type="ECO:0000313" key="1">
    <source>
        <dbReference type="EMBL" id="KAK8527661.1"/>
    </source>
</evidence>
<comment type="caution">
    <text evidence="1">The sequence shown here is derived from an EMBL/GenBank/DDBJ whole genome shotgun (WGS) entry which is preliminary data.</text>
</comment>
<proteinExistence type="predicted"/>
<dbReference type="Proteomes" id="UP001472677">
    <property type="component" value="Unassembled WGS sequence"/>
</dbReference>
<organism evidence="1 2">
    <name type="scientific">Hibiscus sabdariffa</name>
    <name type="common">roselle</name>
    <dbReference type="NCBI Taxonomy" id="183260"/>
    <lineage>
        <taxon>Eukaryota</taxon>
        <taxon>Viridiplantae</taxon>
        <taxon>Streptophyta</taxon>
        <taxon>Embryophyta</taxon>
        <taxon>Tracheophyta</taxon>
        <taxon>Spermatophyta</taxon>
        <taxon>Magnoliopsida</taxon>
        <taxon>eudicotyledons</taxon>
        <taxon>Gunneridae</taxon>
        <taxon>Pentapetalae</taxon>
        <taxon>rosids</taxon>
        <taxon>malvids</taxon>
        <taxon>Malvales</taxon>
        <taxon>Malvaceae</taxon>
        <taxon>Malvoideae</taxon>
        <taxon>Hibiscus</taxon>
    </lineage>
</organism>
<dbReference type="EMBL" id="JBBPBM010000038">
    <property type="protein sequence ID" value="KAK8527661.1"/>
    <property type="molecule type" value="Genomic_DNA"/>
</dbReference>
<accession>A0ABR2D1N5</accession>
<evidence type="ECO:0000313" key="2">
    <source>
        <dbReference type="Proteomes" id="UP001472677"/>
    </source>
</evidence>
<reference evidence="1 2" key="1">
    <citation type="journal article" date="2024" name="G3 (Bethesda)">
        <title>Genome assembly of Hibiscus sabdariffa L. provides insights into metabolisms of medicinal natural products.</title>
        <authorList>
            <person name="Kim T."/>
        </authorList>
    </citation>
    <scope>NUCLEOTIDE SEQUENCE [LARGE SCALE GENOMIC DNA]</scope>
    <source>
        <strain evidence="1">TK-2024</strain>
        <tissue evidence="1">Old leaves</tissue>
    </source>
</reference>
<gene>
    <name evidence="1" type="ORF">V6N12_054866</name>
</gene>
<name>A0ABR2D1N5_9ROSI</name>